<name>A0A832RCN3_9BACT</name>
<accession>A0A832RCN3</accession>
<comment type="similarity">
    <text evidence="1">Belongs to the glycosyltransferase 2 family.</text>
</comment>
<dbReference type="GO" id="GO:0016757">
    <property type="term" value="F:glycosyltransferase activity"/>
    <property type="evidence" value="ECO:0007669"/>
    <property type="project" value="UniProtKB-KW"/>
</dbReference>
<evidence type="ECO:0000256" key="2">
    <source>
        <dbReference type="ARBA" id="ARBA00022676"/>
    </source>
</evidence>
<dbReference type="SUPFAM" id="SSF53448">
    <property type="entry name" value="Nucleotide-diphospho-sugar transferases"/>
    <property type="match status" value="1"/>
</dbReference>
<sequence>MVSVIITSFKEPKTIGRCIAAIGNRKYSGIPIQFEIIQVSPDKETLDAGLREAKKYRLGKKYIQIKDPRKGKPYALKMAFKKAKGDILILTDGDTHFEKNAVKELLKPFEDSKVGGVGGRPVSKDKRDNMFGYWGHLLSDSAHDKRINTAEKVKDYYVSDETFYPMSGYIMAVRNKNIKLPSNTLSDDAYISYTVRNNGLEVGYAPKAICYVKYPANFKDYLKQKVRSVGGFTQLEQMGVFQKDKQTRSFWIELEYAGFVLKYAKNFKEFIWSLMLFPARLITWIRIFWERKVLKKDMPKSGWERIESTK</sequence>
<keyword evidence="3 4" id="KW-0808">Transferase</keyword>
<dbReference type="Pfam" id="PF13641">
    <property type="entry name" value="Glyco_tranf_2_3"/>
    <property type="match status" value="1"/>
</dbReference>
<evidence type="ECO:0000256" key="1">
    <source>
        <dbReference type="ARBA" id="ARBA00006739"/>
    </source>
</evidence>
<protein>
    <submittedName>
        <fullName evidence="4">Glycosyltransferase</fullName>
    </submittedName>
</protein>
<comment type="caution">
    <text evidence="4">The sequence shown here is derived from an EMBL/GenBank/DDBJ whole genome shotgun (WGS) entry which is preliminary data.</text>
</comment>
<evidence type="ECO:0000256" key="3">
    <source>
        <dbReference type="ARBA" id="ARBA00022679"/>
    </source>
</evidence>
<dbReference type="PANTHER" id="PTHR43630:SF1">
    <property type="entry name" value="POLY-BETA-1,6-N-ACETYL-D-GLUCOSAMINE SYNTHASE"/>
    <property type="match status" value="1"/>
</dbReference>
<evidence type="ECO:0000313" key="5">
    <source>
        <dbReference type="Proteomes" id="UP000576550"/>
    </source>
</evidence>
<keyword evidence="2" id="KW-0328">Glycosyltransferase</keyword>
<dbReference type="Proteomes" id="UP000576550">
    <property type="component" value="Unassembled WGS sequence"/>
</dbReference>
<proteinExistence type="inferred from homology"/>
<dbReference type="AlphaFoldDB" id="A0A832RCN3"/>
<dbReference type="EMBL" id="DUTP01000005">
    <property type="protein sequence ID" value="HHX99634.1"/>
    <property type="molecule type" value="Genomic_DNA"/>
</dbReference>
<dbReference type="InterPro" id="IPR029044">
    <property type="entry name" value="Nucleotide-diphossugar_trans"/>
</dbReference>
<dbReference type="PANTHER" id="PTHR43630">
    <property type="entry name" value="POLY-BETA-1,6-N-ACETYL-D-GLUCOSAMINE SYNTHASE"/>
    <property type="match status" value="1"/>
</dbReference>
<reference evidence="4 5" key="1">
    <citation type="journal article" date="2020" name="Biotechnol. Biofuels">
        <title>New insights from the biogas microbiome by comprehensive genome-resolved metagenomics of nearly 1600 species originating from multiple anaerobic digesters.</title>
        <authorList>
            <person name="Campanaro S."/>
            <person name="Treu L."/>
            <person name="Rodriguez-R L.M."/>
            <person name="Kovalovszki A."/>
            <person name="Ziels R.M."/>
            <person name="Maus I."/>
            <person name="Zhu X."/>
            <person name="Kougias P.G."/>
            <person name="Basile A."/>
            <person name="Luo G."/>
            <person name="Schluter A."/>
            <person name="Konstantinidis K.T."/>
            <person name="Angelidaki I."/>
        </authorList>
    </citation>
    <scope>NUCLEOTIDE SEQUENCE [LARGE SCALE GENOMIC DNA]</scope>
    <source>
        <strain evidence="4">AS05jafATM_89</strain>
    </source>
</reference>
<evidence type="ECO:0000313" key="4">
    <source>
        <dbReference type="EMBL" id="HHX99634.1"/>
    </source>
</evidence>
<organism evidence="4 5">
    <name type="scientific">Candidatus Dojkabacteria bacterium</name>
    <dbReference type="NCBI Taxonomy" id="2099670"/>
    <lineage>
        <taxon>Bacteria</taxon>
        <taxon>Candidatus Dojkabacteria</taxon>
    </lineage>
</organism>
<gene>
    <name evidence="4" type="ORF">GX533_03105</name>
</gene>
<dbReference type="Gene3D" id="3.90.550.10">
    <property type="entry name" value="Spore Coat Polysaccharide Biosynthesis Protein SpsA, Chain A"/>
    <property type="match status" value="1"/>
</dbReference>